<organism evidence="1 2">
    <name type="scientific">Candidatus Limenecus avicola</name>
    <dbReference type="NCBI Taxonomy" id="2840847"/>
    <lineage>
        <taxon>Bacteria</taxon>
        <taxon>Bacillati</taxon>
        <taxon>Bacillota</taxon>
        <taxon>Clostridia</taxon>
        <taxon>Eubacteriales</taxon>
        <taxon>Clostridiaceae</taxon>
        <taxon>Clostridiaceae incertae sedis</taxon>
        <taxon>Candidatus Limenecus</taxon>
    </lineage>
</organism>
<dbReference type="EMBL" id="DVOD01000024">
    <property type="protein sequence ID" value="HIU92163.1"/>
    <property type="molecule type" value="Genomic_DNA"/>
</dbReference>
<protein>
    <submittedName>
        <fullName evidence="1">Uncharacterized protein</fullName>
    </submittedName>
</protein>
<accession>A0A9D1N014</accession>
<evidence type="ECO:0000313" key="1">
    <source>
        <dbReference type="EMBL" id="HIU92163.1"/>
    </source>
</evidence>
<evidence type="ECO:0000313" key="2">
    <source>
        <dbReference type="Proteomes" id="UP000886748"/>
    </source>
</evidence>
<gene>
    <name evidence="1" type="ORF">IAD26_03395</name>
</gene>
<sequence length="91" mass="10458">MRINLQKLNTIYKQTKALPAAKMPTDLNKYLKTPQQIDAQIKAEVKNSFLGQRLDRLAEDLSSIQKAKIQPTFHEIKKPNIFKRILAKILG</sequence>
<proteinExistence type="predicted"/>
<reference evidence="1" key="2">
    <citation type="journal article" date="2021" name="PeerJ">
        <title>Extensive microbial diversity within the chicken gut microbiome revealed by metagenomics and culture.</title>
        <authorList>
            <person name="Gilroy R."/>
            <person name="Ravi A."/>
            <person name="Getino M."/>
            <person name="Pursley I."/>
            <person name="Horton D.L."/>
            <person name="Alikhan N.F."/>
            <person name="Baker D."/>
            <person name="Gharbi K."/>
            <person name="Hall N."/>
            <person name="Watson M."/>
            <person name="Adriaenssens E.M."/>
            <person name="Foster-Nyarko E."/>
            <person name="Jarju S."/>
            <person name="Secka A."/>
            <person name="Antonio M."/>
            <person name="Oren A."/>
            <person name="Chaudhuri R.R."/>
            <person name="La Ragione R."/>
            <person name="Hildebrand F."/>
            <person name="Pallen M.J."/>
        </authorList>
    </citation>
    <scope>NUCLEOTIDE SEQUENCE</scope>
    <source>
        <strain evidence="1">CHK154-7741</strain>
    </source>
</reference>
<comment type="caution">
    <text evidence="1">The sequence shown here is derived from an EMBL/GenBank/DDBJ whole genome shotgun (WGS) entry which is preliminary data.</text>
</comment>
<dbReference type="Proteomes" id="UP000886748">
    <property type="component" value="Unassembled WGS sequence"/>
</dbReference>
<reference evidence="1" key="1">
    <citation type="submission" date="2020-10" db="EMBL/GenBank/DDBJ databases">
        <authorList>
            <person name="Gilroy R."/>
        </authorList>
    </citation>
    <scope>NUCLEOTIDE SEQUENCE</scope>
    <source>
        <strain evidence="1">CHK154-7741</strain>
    </source>
</reference>
<dbReference type="AlphaFoldDB" id="A0A9D1N014"/>
<name>A0A9D1N014_9CLOT</name>